<reference evidence="4" key="1">
    <citation type="journal article" date="2017" name="Nature">
        <title>The sunflower genome provides insights into oil metabolism, flowering and Asterid evolution.</title>
        <authorList>
            <person name="Badouin H."/>
            <person name="Gouzy J."/>
            <person name="Grassa C.J."/>
            <person name="Murat F."/>
            <person name="Staton S.E."/>
            <person name="Cottret L."/>
            <person name="Lelandais-Briere C."/>
            <person name="Owens G.L."/>
            <person name="Carrere S."/>
            <person name="Mayjonade B."/>
            <person name="Legrand L."/>
            <person name="Gill N."/>
            <person name="Kane N.C."/>
            <person name="Bowers J.E."/>
            <person name="Hubner S."/>
            <person name="Bellec A."/>
            <person name="Berard A."/>
            <person name="Berges H."/>
            <person name="Blanchet N."/>
            <person name="Boniface M.C."/>
            <person name="Brunel D."/>
            <person name="Catrice O."/>
            <person name="Chaidir N."/>
            <person name="Claudel C."/>
            <person name="Donnadieu C."/>
            <person name="Faraut T."/>
            <person name="Fievet G."/>
            <person name="Helmstetter N."/>
            <person name="King M."/>
            <person name="Knapp S.J."/>
            <person name="Lai Z."/>
            <person name="Le Paslier M.C."/>
            <person name="Lippi Y."/>
            <person name="Lorenzon L."/>
            <person name="Mandel J.R."/>
            <person name="Marage G."/>
            <person name="Marchand G."/>
            <person name="Marquand E."/>
            <person name="Bret-Mestries E."/>
            <person name="Morien E."/>
            <person name="Nambeesan S."/>
            <person name="Nguyen T."/>
            <person name="Pegot-Espagnet P."/>
            <person name="Pouilly N."/>
            <person name="Raftis F."/>
            <person name="Sallet E."/>
            <person name="Schiex T."/>
            <person name="Thomas J."/>
            <person name="Vandecasteele C."/>
            <person name="Vares D."/>
            <person name="Vear F."/>
            <person name="Vautrin S."/>
            <person name="Crespi M."/>
            <person name="Mangin B."/>
            <person name="Burke J.M."/>
            <person name="Salse J."/>
            <person name="Munos S."/>
            <person name="Vincourt P."/>
            <person name="Rieseberg L.H."/>
            <person name="Langlade N.B."/>
        </authorList>
    </citation>
    <scope>NUCLEOTIDE SEQUENCE [LARGE SCALE GENOMIC DNA]</scope>
    <source>
        <strain evidence="4">cv. SF193</strain>
    </source>
</reference>
<organism evidence="3 4">
    <name type="scientific">Helianthus annuus</name>
    <name type="common">Common sunflower</name>
    <dbReference type="NCBI Taxonomy" id="4232"/>
    <lineage>
        <taxon>Eukaryota</taxon>
        <taxon>Viridiplantae</taxon>
        <taxon>Streptophyta</taxon>
        <taxon>Embryophyta</taxon>
        <taxon>Tracheophyta</taxon>
        <taxon>Spermatophyta</taxon>
        <taxon>Magnoliopsida</taxon>
        <taxon>eudicotyledons</taxon>
        <taxon>Gunneridae</taxon>
        <taxon>Pentapetalae</taxon>
        <taxon>asterids</taxon>
        <taxon>campanulids</taxon>
        <taxon>Asterales</taxon>
        <taxon>Asteraceae</taxon>
        <taxon>Asteroideae</taxon>
        <taxon>Heliantheae alliance</taxon>
        <taxon>Heliantheae</taxon>
        <taxon>Helianthus</taxon>
    </lineage>
</organism>
<sequence>MKETFFKHDDKDALRSCVKAINNCTTRSQGMLHGFAQNELKELEVELISKLDIALKEVADYDVESILVNMKRLYELPSTRAVPVETLYAGIIVVLKKFQNIDDEVVGFLLLNMYWDVYWCLNQIMHGNDVSEASLSSLTLKRNTMFDELEHFLQIPLEAQVKGISRSLGCRVREYTYALGCVWNCFFNLIFFIIVF</sequence>
<evidence type="ECO:0000259" key="2">
    <source>
        <dbReference type="Pfam" id="PF24571"/>
    </source>
</evidence>
<evidence type="ECO:0000313" key="4">
    <source>
        <dbReference type="Proteomes" id="UP000215914"/>
    </source>
</evidence>
<feature type="transmembrane region" description="Helical" evidence="1">
    <location>
        <begin position="175"/>
        <end position="195"/>
    </location>
</feature>
<dbReference type="PANTHER" id="PTHR11199:SF0">
    <property type="entry name" value="LD34181P-RELATED"/>
    <property type="match status" value="1"/>
</dbReference>
<proteinExistence type="predicted"/>
<dbReference type="STRING" id="4232.A0A251U741"/>
<keyword evidence="1" id="KW-1133">Transmembrane helix</keyword>
<keyword evidence="1" id="KW-0812">Transmembrane</keyword>
<protein>
    <recommendedName>
        <fullName evidence="2">Cohesin subunit SCC3/SA HEAT-repeats domain-containing protein</fullName>
    </recommendedName>
</protein>
<dbReference type="AlphaFoldDB" id="A0A251U741"/>
<dbReference type="InterPro" id="IPR056396">
    <property type="entry name" value="HEAT_SCC3-SA"/>
</dbReference>
<dbReference type="EMBL" id="CM007897">
    <property type="protein sequence ID" value="OTG18954.1"/>
    <property type="molecule type" value="Genomic_DNA"/>
</dbReference>
<gene>
    <name evidence="3" type="ORF">HannXRQ_Chr08g0228681</name>
</gene>
<keyword evidence="1" id="KW-0472">Membrane</keyword>
<evidence type="ECO:0000256" key="1">
    <source>
        <dbReference type="SAM" id="Phobius"/>
    </source>
</evidence>
<dbReference type="PANTHER" id="PTHR11199">
    <property type="entry name" value="STROMAL ANTIGEN"/>
    <property type="match status" value="1"/>
</dbReference>
<dbReference type="Pfam" id="PF24571">
    <property type="entry name" value="HEAT_SCC3-SA"/>
    <property type="match status" value="1"/>
</dbReference>
<name>A0A251U741_HELAN</name>
<dbReference type="InterPro" id="IPR039662">
    <property type="entry name" value="Cohesin_Scc3/SA"/>
</dbReference>
<accession>A0A251U741</accession>
<feature type="domain" description="Cohesin subunit SCC3/SA HEAT-repeats" evidence="2">
    <location>
        <begin position="1"/>
        <end position="119"/>
    </location>
</feature>
<dbReference type="Proteomes" id="UP000215914">
    <property type="component" value="Chromosome 8"/>
</dbReference>
<evidence type="ECO:0000313" key="3">
    <source>
        <dbReference type="EMBL" id="OTG18954.1"/>
    </source>
</evidence>
<keyword evidence="4" id="KW-1185">Reference proteome</keyword>
<dbReference type="InParanoid" id="A0A251U741"/>